<proteinExistence type="predicted"/>
<gene>
    <name evidence="4" type="ORF">METZ01_LOCUS196068</name>
</gene>
<dbReference type="PANTHER" id="PTHR10584">
    <property type="entry name" value="SUGAR KINASE"/>
    <property type="match status" value="1"/>
</dbReference>
<organism evidence="4">
    <name type="scientific">marine metagenome</name>
    <dbReference type="NCBI Taxonomy" id="408172"/>
    <lineage>
        <taxon>unclassified sequences</taxon>
        <taxon>metagenomes</taxon>
        <taxon>ecological metagenomes</taxon>
    </lineage>
</organism>
<protein>
    <recommendedName>
        <fullName evidence="3">Carbohydrate kinase PfkB domain-containing protein</fullName>
    </recommendedName>
</protein>
<dbReference type="InterPro" id="IPR011611">
    <property type="entry name" value="PfkB_dom"/>
</dbReference>
<dbReference type="EMBL" id="UINC01041650">
    <property type="protein sequence ID" value="SVB43214.1"/>
    <property type="molecule type" value="Genomic_DNA"/>
</dbReference>
<evidence type="ECO:0000256" key="2">
    <source>
        <dbReference type="ARBA" id="ARBA00022777"/>
    </source>
</evidence>
<reference evidence="4" key="1">
    <citation type="submission" date="2018-05" db="EMBL/GenBank/DDBJ databases">
        <authorList>
            <person name="Lanie J.A."/>
            <person name="Ng W.-L."/>
            <person name="Kazmierczak K.M."/>
            <person name="Andrzejewski T.M."/>
            <person name="Davidsen T.M."/>
            <person name="Wayne K.J."/>
            <person name="Tettelin H."/>
            <person name="Glass J.I."/>
            <person name="Rusch D."/>
            <person name="Podicherti R."/>
            <person name="Tsui H.-C.T."/>
            <person name="Winkler M.E."/>
        </authorList>
    </citation>
    <scope>NUCLEOTIDE SEQUENCE</scope>
</reference>
<evidence type="ECO:0000259" key="3">
    <source>
        <dbReference type="Pfam" id="PF00294"/>
    </source>
</evidence>
<keyword evidence="2" id="KW-0418">Kinase</keyword>
<dbReference type="PANTHER" id="PTHR10584:SF167">
    <property type="entry name" value="PFKB DOMAIN PROTEIN"/>
    <property type="match status" value="1"/>
</dbReference>
<dbReference type="AlphaFoldDB" id="A0A382DZ95"/>
<evidence type="ECO:0000256" key="1">
    <source>
        <dbReference type="ARBA" id="ARBA00022679"/>
    </source>
</evidence>
<evidence type="ECO:0000313" key="4">
    <source>
        <dbReference type="EMBL" id="SVB43214.1"/>
    </source>
</evidence>
<dbReference type="Gene3D" id="3.40.1190.20">
    <property type="match status" value="1"/>
</dbReference>
<dbReference type="InterPro" id="IPR002173">
    <property type="entry name" value="Carboh/pur_kinase_PfkB_CS"/>
</dbReference>
<sequence length="114" mass="12075">DEARSFTGTHTIEAAAEALKKYAKTFAITRGPGGSLVFDGANLIHTPGVLSNAIDTNGAGDMFAGAFLHALISGREYSWAAQFANTASSIVVSSFGPRIKDIEYISLKSRFGFQ</sequence>
<dbReference type="Pfam" id="PF00294">
    <property type="entry name" value="PfkB"/>
    <property type="match status" value="1"/>
</dbReference>
<accession>A0A382DZ95</accession>
<dbReference type="PROSITE" id="PS00584">
    <property type="entry name" value="PFKB_KINASES_2"/>
    <property type="match status" value="1"/>
</dbReference>
<dbReference type="GO" id="GO:0016301">
    <property type="term" value="F:kinase activity"/>
    <property type="evidence" value="ECO:0007669"/>
    <property type="project" value="UniProtKB-KW"/>
</dbReference>
<feature type="domain" description="Carbohydrate kinase PfkB" evidence="3">
    <location>
        <begin position="1"/>
        <end position="99"/>
    </location>
</feature>
<dbReference type="InterPro" id="IPR029056">
    <property type="entry name" value="Ribokinase-like"/>
</dbReference>
<keyword evidence="1" id="KW-0808">Transferase</keyword>
<name>A0A382DZ95_9ZZZZ</name>
<feature type="non-terminal residue" evidence="4">
    <location>
        <position position="1"/>
    </location>
</feature>
<dbReference type="SUPFAM" id="SSF53613">
    <property type="entry name" value="Ribokinase-like"/>
    <property type="match status" value="1"/>
</dbReference>